<sequence length="432" mass="45800">MDPELVGLLGFVAMLVLIALRVPVALAMIGVAIAGYGYIVGLDPALGRLGSDAFRGASVYSLSVIPFFILMGMLLSSAGLGSDVYRSLDRVLWRMRGGLAVATIGASTAFASVSGSSVASASTMSRVAVPEMQRYGYDDGMSAASAAVGGTLGALIPPSALLVLYGVLTQEPIGQVLVAGFVPGVMTALLLMLTAYALVRWRPALAPTARERPDLAIGQAVKLVWAAPTIFAISMGGLYFGIFTPTESGAAGAFLALAYGLVTRRLDRGRLATAVNETIKVSAQIFLLMIAGQMFGFFLAVTRIPMWLGRTVTEIDLTPWLIVALIFLVYFALGAVMDELAILVIMTPMMYPVIIDLGYDGVWFGVLTIMMLLTGLLTPPIGLLTFVVSGLTRIPLGDVFRGLTPFWFTLCLAIALVIAFPELATRLPELMR</sequence>
<feature type="transmembrane region" description="Helical" evidence="7">
    <location>
        <begin position="320"/>
        <end position="345"/>
    </location>
</feature>
<evidence type="ECO:0000256" key="7">
    <source>
        <dbReference type="SAM" id="Phobius"/>
    </source>
</evidence>
<dbReference type="RefSeq" id="WP_131154396.1">
    <property type="nucleotide sequence ID" value="NZ_CP036402.1"/>
</dbReference>
<name>A0A411YDT1_9ACTN</name>
<feature type="transmembrane region" description="Helical" evidence="7">
    <location>
        <begin position="173"/>
        <end position="199"/>
    </location>
</feature>
<keyword evidence="5 7" id="KW-1133">Transmembrane helix</keyword>
<dbReference type="OrthoDB" id="9777699at2"/>
<dbReference type="AlphaFoldDB" id="A0A411YDT1"/>
<dbReference type="GO" id="GO:0022857">
    <property type="term" value="F:transmembrane transporter activity"/>
    <property type="evidence" value="ECO:0007669"/>
    <property type="project" value="TreeGrafter"/>
</dbReference>
<reference evidence="9 10" key="1">
    <citation type="submission" date="2019-01" db="EMBL/GenBank/DDBJ databases">
        <title>Egibacter rhizosphaerae EGI 80759T.</title>
        <authorList>
            <person name="Chen D.-D."/>
            <person name="Tian Y."/>
            <person name="Jiao J.-Y."/>
            <person name="Zhang X.-T."/>
            <person name="Zhang Y.-G."/>
            <person name="Zhang Y."/>
            <person name="Xiao M."/>
            <person name="Shu W.-S."/>
            <person name="Li W.-J."/>
        </authorList>
    </citation>
    <scope>NUCLEOTIDE SEQUENCE [LARGE SCALE GENOMIC DNA]</scope>
    <source>
        <strain evidence="9 10">EGI 80759</strain>
    </source>
</reference>
<organism evidence="9 10">
    <name type="scientific">Egibacter rhizosphaerae</name>
    <dbReference type="NCBI Taxonomy" id="1670831"/>
    <lineage>
        <taxon>Bacteria</taxon>
        <taxon>Bacillati</taxon>
        <taxon>Actinomycetota</taxon>
        <taxon>Nitriliruptoria</taxon>
        <taxon>Egibacterales</taxon>
        <taxon>Egibacteraceae</taxon>
        <taxon>Egibacter</taxon>
    </lineage>
</organism>
<feature type="transmembrane region" description="Helical" evidence="7">
    <location>
        <begin position="143"/>
        <end position="167"/>
    </location>
</feature>
<dbReference type="GO" id="GO:0005886">
    <property type="term" value="C:plasma membrane"/>
    <property type="evidence" value="ECO:0007669"/>
    <property type="project" value="UniProtKB-SubCell"/>
</dbReference>
<feature type="domain" description="TRAP C4-dicarboxylate transport system permease DctM subunit" evidence="8">
    <location>
        <begin position="11"/>
        <end position="423"/>
    </location>
</feature>
<feature type="transmembrane region" description="Helical" evidence="7">
    <location>
        <begin position="357"/>
        <end position="386"/>
    </location>
</feature>
<evidence type="ECO:0000256" key="5">
    <source>
        <dbReference type="ARBA" id="ARBA00022989"/>
    </source>
</evidence>
<keyword evidence="4 7" id="KW-0812">Transmembrane</keyword>
<dbReference type="NCBIfam" id="TIGR00786">
    <property type="entry name" value="dctM"/>
    <property type="match status" value="1"/>
</dbReference>
<feature type="transmembrane region" description="Helical" evidence="7">
    <location>
        <begin position="59"/>
        <end position="79"/>
    </location>
</feature>
<proteinExistence type="predicted"/>
<feature type="transmembrane region" description="Helical" evidence="7">
    <location>
        <begin position="248"/>
        <end position="264"/>
    </location>
</feature>
<evidence type="ECO:0000313" key="9">
    <source>
        <dbReference type="EMBL" id="QBI19399.1"/>
    </source>
</evidence>
<feature type="transmembrane region" description="Helical" evidence="7">
    <location>
        <begin position="406"/>
        <end position="424"/>
    </location>
</feature>
<feature type="transmembrane region" description="Helical" evidence="7">
    <location>
        <begin position="6"/>
        <end position="39"/>
    </location>
</feature>
<dbReference type="EMBL" id="CP036402">
    <property type="protein sequence ID" value="QBI19399.1"/>
    <property type="molecule type" value="Genomic_DNA"/>
</dbReference>
<dbReference type="PANTHER" id="PTHR33362:SF5">
    <property type="entry name" value="C4-DICARBOXYLATE TRAP TRANSPORTER LARGE PERMEASE PROTEIN DCTM"/>
    <property type="match status" value="1"/>
</dbReference>
<dbReference type="Proteomes" id="UP000291469">
    <property type="component" value="Chromosome"/>
</dbReference>
<protein>
    <submittedName>
        <fullName evidence="9">TRAP transporter large permease</fullName>
    </submittedName>
</protein>
<keyword evidence="2" id="KW-1003">Cell membrane</keyword>
<dbReference type="InterPro" id="IPR004681">
    <property type="entry name" value="TRAP_DctM"/>
</dbReference>
<dbReference type="KEGG" id="erz:ER308_07440"/>
<evidence type="ECO:0000256" key="3">
    <source>
        <dbReference type="ARBA" id="ARBA00022519"/>
    </source>
</evidence>
<evidence type="ECO:0000256" key="2">
    <source>
        <dbReference type="ARBA" id="ARBA00022475"/>
    </source>
</evidence>
<evidence type="ECO:0000256" key="1">
    <source>
        <dbReference type="ARBA" id="ARBA00004429"/>
    </source>
</evidence>
<dbReference type="InterPro" id="IPR010656">
    <property type="entry name" value="DctM"/>
</dbReference>
<evidence type="ECO:0000313" key="10">
    <source>
        <dbReference type="Proteomes" id="UP000291469"/>
    </source>
</evidence>
<dbReference type="PANTHER" id="PTHR33362">
    <property type="entry name" value="SIALIC ACID TRAP TRANSPORTER PERMEASE PROTEIN SIAT-RELATED"/>
    <property type="match status" value="1"/>
</dbReference>
<evidence type="ECO:0000259" key="8">
    <source>
        <dbReference type="Pfam" id="PF06808"/>
    </source>
</evidence>
<feature type="transmembrane region" description="Helical" evidence="7">
    <location>
        <begin position="99"/>
        <end position="122"/>
    </location>
</feature>
<keyword evidence="10" id="KW-1185">Reference proteome</keyword>
<evidence type="ECO:0000256" key="6">
    <source>
        <dbReference type="ARBA" id="ARBA00023136"/>
    </source>
</evidence>
<evidence type="ECO:0000256" key="4">
    <source>
        <dbReference type="ARBA" id="ARBA00022692"/>
    </source>
</evidence>
<gene>
    <name evidence="9" type="ORF">ER308_07440</name>
</gene>
<keyword evidence="3" id="KW-0997">Cell inner membrane</keyword>
<keyword evidence="6 7" id="KW-0472">Membrane</keyword>
<comment type="subcellular location">
    <subcellularLocation>
        <location evidence="1">Cell inner membrane</location>
        <topology evidence="1">Multi-pass membrane protein</topology>
    </subcellularLocation>
</comment>
<accession>A0A411YDT1</accession>
<dbReference type="PIRSF" id="PIRSF006066">
    <property type="entry name" value="HI0050"/>
    <property type="match status" value="1"/>
</dbReference>
<dbReference type="Pfam" id="PF06808">
    <property type="entry name" value="DctM"/>
    <property type="match status" value="1"/>
</dbReference>
<feature type="transmembrane region" description="Helical" evidence="7">
    <location>
        <begin position="285"/>
        <end position="308"/>
    </location>
</feature>